<keyword evidence="5 12" id="KW-0812">Transmembrane</keyword>
<keyword evidence="9" id="KW-0406">Ion transport</keyword>
<keyword evidence="4" id="KW-1003">Cell membrane</keyword>
<evidence type="ECO:0000256" key="12">
    <source>
        <dbReference type="SAM" id="Phobius"/>
    </source>
</evidence>
<protein>
    <recommendedName>
        <fullName evidence="14">Sodium:solute symporter family protein</fullName>
    </recommendedName>
</protein>
<evidence type="ECO:0000256" key="9">
    <source>
        <dbReference type="ARBA" id="ARBA00023065"/>
    </source>
</evidence>
<keyword evidence="7 12" id="KW-1133">Transmembrane helix</keyword>
<evidence type="ECO:0000256" key="3">
    <source>
        <dbReference type="ARBA" id="ARBA00022448"/>
    </source>
</evidence>
<evidence type="ECO:0000256" key="4">
    <source>
        <dbReference type="ARBA" id="ARBA00022475"/>
    </source>
</evidence>
<dbReference type="GO" id="GO:0006814">
    <property type="term" value="P:sodium ion transport"/>
    <property type="evidence" value="ECO:0007669"/>
    <property type="project" value="UniProtKB-KW"/>
</dbReference>
<dbReference type="InterPro" id="IPR038377">
    <property type="entry name" value="Na/Glc_symporter_sf"/>
</dbReference>
<evidence type="ECO:0000256" key="11">
    <source>
        <dbReference type="ARBA" id="ARBA00023201"/>
    </source>
</evidence>
<feature type="transmembrane region" description="Helical" evidence="12">
    <location>
        <begin position="177"/>
        <end position="194"/>
    </location>
</feature>
<evidence type="ECO:0008006" key="14">
    <source>
        <dbReference type="Google" id="ProtNLM"/>
    </source>
</evidence>
<sequence length="246" mass="26374">VLPVCFLFGIMLVALGGQVLFPPEITAEGIIPHPSIGAKSSEVDQIVIVMIQRVVPEMLGITFGAVVVTLILIAVLAASMSTADSNLHALSAVLTRDVYDRFIRPQADERERTWVGRIVIVLATMAAVALVEWSQKAGAFNPLELISQLMLVAIAFSSQLLPIAIDVLFLNKGTRKGAISGLTAGIGLVLLLTIKPEWSFGLTKIVHVSAVGIAANAIVFGFVSRATKKVPQKRIDEFRRIIKAKG</sequence>
<feature type="transmembrane region" description="Helical" evidence="12">
    <location>
        <begin position="114"/>
        <end position="133"/>
    </location>
</feature>
<keyword evidence="10 12" id="KW-0472">Membrane</keyword>
<organism evidence="13">
    <name type="scientific">marine metagenome</name>
    <dbReference type="NCBI Taxonomy" id="408172"/>
    <lineage>
        <taxon>unclassified sequences</taxon>
        <taxon>metagenomes</taxon>
        <taxon>ecological metagenomes</taxon>
    </lineage>
</organism>
<evidence type="ECO:0000256" key="5">
    <source>
        <dbReference type="ARBA" id="ARBA00022692"/>
    </source>
</evidence>
<dbReference type="AlphaFoldDB" id="A0A382TYT6"/>
<accession>A0A382TYT6</accession>
<dbReference type="GO" id="GO:0015293">
    <property type="term" value="F:symporter activity"/>
    <property type="evidence" value="ECO:0007669"/>
    <property type="project" value="UniProtKB-KW"/>
</dbReference>
<dbReference type="PANTHER" id="PTHR48086:SF3">
    <property type="entry name" value="SODIUM_PROLINE SYMPORTER"/>
    <property type="match status" value="1"/>
</dbReference>
<keyword evidence="11" id="KW-0739">Sodium transport</keyword>
<comment type="similarity">
    <text evidence="2">Belongs to the sodium:solute symporter (SSF) (TC 2.A.21) family.</text>
</comment>
<evidence type="ECO:0000256" key="6">
    <source>
        <dbReference type="ARBA" id="ARBA00022847"/>
    </source>
</evidence>
<dbReference type="EMBL" id="UINC01140001">
    <property type="protein sequence ID" value="SVD26892.1"/>
    <property type="molecule type" value="Genomic_DNA"/>
</dbReference>
<evidence type="ECO:0000256" key="1">
    <source>
        <dbReference type="ARBA" id="ARBA00004651"/>
    </source>
</evidence>
<evidence type="ECO:0000256" key="7">
    <source>
        <dbReference type="ARBA" id="ARBA00022989"/>
    </source>
</evidence>
<dbReference type="Pfam" id="PF00474">
    <property type="entry name" value="SSF"/>
    <property type="match status" value="1"/>
</dbReference>
<dbReference type="PROSITE" id="PS50283">
    <property type="entry name" value="NA_SOLUT_SYMP_3"/>
    <property type="match status" value="1"/>
</dbReference>
<dbReference type="InterPro" id="IPR001734">
    <property type="entry name" value="Na/solute_symporter"/>
</dbReference>
<feature type="transmembrane region" description="Helical" evidence="12">
    <location>
        <begin position="145"/>
        <end position="170"/>
    </location>
</feature>
<proteinExistence type="inferred from homology"/>
<comment type="subcellular location">
    <subcellularLocation>
        <location evidence="1">Cell membrane</location>
        <topology evidence="1">Multi-pass membrane protein</topology>
    </subcellularLocation>
</comment>
<evidence type="ECO:0000256" key="2">
    <source>
        <dbReference type="ARBA" id="ARBA00006434"/>
    </source>
</evidence>
<dbReference type="InterPro" id="IPR050277">
    <property type="entry name" value="Sodium:Solute_Symporter"/>
</dbReference>
<reference evidence="13" key="1">
    <citation type="submission" date="2018-05" db="EMBL/GenBank/DDBJ databases">
        <authorList>
            <person name="Lanie J.A."/>
            <person name="Ng W.-L."/>
            <person name="Kazmierczak K.M."/>
            <person name="Andrzejewski T.M."/>
            <person name="Davidsen T.M."/>
            <person name="Wayne K.J."/>
            <person name="Tettelin H."/>
            <person name="Glass J.I."/>
            <person name="Rusch D."/>
            <person name="Podicherti R."/>
            <person name="Tsui H.-C.T."/>
            <person name="Winkler M.E."/>
        </authorList>
    </citation>
    <scope>NUCLEOTIDE SEQUENCE</scope>
</reference>
<evidence type="ECO:0000256" key="10">
    <source>
        <dbReference type="ARBA" id="ARBA00023136"/>
    </source>
</evidence>
<evidence type="ECO:0000256" key="8">
    <source>
        <dbReference type="ARBA" id="ARBA00023053"/>
    </source>
</evidence>
<feature type="transmembrane region" description="Helical" evidence="12">
    <location>
        <begin position="58"/>
        <end position="78"/>
    </location>
</feature>
<gene>
    <name evidence="13" type="ORF">METZ01_LOCUS379746</name>
</gene>
<dbReference type="PANTHER" id="PTHR48086">
    <property type="entry name" value="SODIUM/PROLINE SYMPORTER-RELATED"/>
    <property type="match status" value="1"/>
</dbReference>
<keyword evidence="8" id="KW-0915">Sodium</keyword>
<dbReference type="GO" id="GO:0005886">
    <property type="term" value="C:plasma membrane"/>
    <property type="evidence" value="ECO:0007669"/>
    <property type="project" value="UniProtKB-SubCell"/>
</dbReference>
<name>A0A382TYT6_9ZZZZ</name>
<feature type="non-terminal residue" evidence="13">
    <location>
        <position position="1"/>
    </location>
</feature>
<keyword evidence="3" id="KW-0813">Transport</keyword>
<evidence type="ECO:0000313" key="13">
    <source>
        <dbReference type="EMBL" id="SVD26892.1"/>
    </source>
</evidence>
<dbReference type="Gene3D" id="1.20.1730.10">
    <property type="entry name" value="Sodium/glucose cotransporter"/>
    <property type="match status" value="1"/>
</dbReference>
<feature type="transmembrane region" description="Helical" evidence="12">
    <location>
        <begin position="206"/>
        <end position="224"/>
    </location>
</feature>
<keyword evidence="6" id="KW-0769">Symport</keyword>